<dbReference type="GeneID" id="40727226"/>
<dbReference type="Pfam" id="PF07690">
    <property type="entry name" value="MFS_1"/>
    <property type="match status" value="1"/>
</dbReference>
<accession>A0A4U7KQK6</accession>
<dbReference type="EMBL" id="SRRM01000016">
    <property type="protein sequence ID" value="TKY86691.1"/>
    <property type="molecule type" value="Genomic_DNA"/>
</dbReference>
<evidence type="ECO:0000256" key="1">
    <source>
        <dbReference type="ARBA" id="ARBA00004141"/>
    </source>
</evidence>
<feature type="transmembrane region" description="Helical" evidence="7">
    <location>
        <begin position="401"/>
        <end position="420"/>
    </location>
</feature>
<dbReference type="Gene3D" id="1.20.1250.20">
    <property type="entry name" value="MFS general substrate transporter like domains"/>
    <property type="match status" value="1"/>
</dbReference>
<dbReference type="Proteomes" id="UP000306050">
    <property type="component" value="Chromosome SGRAM_3"/>
</dbReference>
<feature type="transmembrane region" description="Helical" evidence="7">
    <location>
        <begin position="492"/>
        <end position="514"/>
    </location>
</feature>
<comment type="subcellular location">
    <subcellularLocation>
        <location evidence="1">Membrane</location>
        <topology evidence="1">Multi-pass membrane protein</topology>
    </subcellularLocation>
</comment>
<dbReference type="GO" id="GO:0016020">
    <property type="term" value="C:membrane"/>
    <property type="evidence" value="ECO:0007669"/>
    <property type="project" value="UniProtKB-SubCell"/>
</dbReference>
<evidence type="ECO:0000256" key="2">
    <source>
        <dbReference type="ARBA" id="ARBA00022448"/>
    </source>
</evidence>
<evidence type="ECO:0000256" key="3">
    <source>
        <dbReference type="ARBA" id="ARBA00022692"/>
    </source>
</evidence>
<sequence length="586" mass="66189">MSALPRLAKDAPPVTISAPIAATDIVEATERHGSVSSSYTDEDKKLNQDVSWTPASDSQTESLADDSFAPLSRKHVFQDEKVADHWRKLYDSTKYENRHRFDPSFEWTVEEEQAVVRKVDFRVLAWSWVMFMSLDLIRKNINRAIADNFLKDLGMDQNDFNNGGVVFLAAFLSAELPSGLISKKLGADIWVPIQIVSWSIISASQAALSNKTGFYITRALQGLAQGGFLPDQILYLSYWYTGKELSTRLSWFYTVLGLSQIIGTLLAAGFLELRGLNGLAGWRYLFGFEGLITGVIGILSFYLLAPAPTNTKGLLRGKNGWFNEREEKILVNRVLRDDPSKGDMNNREGLTPLAVFKALGEKDLWPVYLLGIIVFIPYSPPQTYLSLILKQLGYSTLKSNLLAIPSQFFFALNTIPYAWLSSKLNERSFLASLSNVWNLAFLIPLYLLKESSASHYNWIRYGLITALTSVPYCHPFLIGWVSQNSQSVRNRAVSLCLYNMSVQVGSILSTRIYTNGDKPYYRKGNLALISLAAFSIVLCWLVKLYYIQRNKQKRRAWDSLSADEQLQYKLTTKDQGAKRLDVFFVH</sequence>
<dbReference type="FunFam" id="1.20.1250.20:FF:000106">
    <property type="entry name" value="MFS transporter, putative"/>
    <property type="match status" value="1"/>
</dbReference>
<dbReference type="InterPro" id="IPR036259">
    <property type="entry name" value="MFS_trans_sf"/>
</dbReference>
<evidence type="ECO:0000256" key="7">
    <source>
        <dbReference type="SAM" id="Phobius"/>
    </source>
</evidence>
<feature type="transmembrane region" description="Helical" evidence="7">
    <location>
        <begin position="364"/>
        <end position="381"/>
    </location>
</feature>
<feature type="transmembrane region" description="Helical" evidence="7">
    <location>
        <begin position="251"/>
        <end position="271"/>
    </location>
</feature>
<keyword evidence="5 7" id="KW-0472">Membrane</keyword>
<evidence type="ECO:0000259" key="8">
    <source>
        <dbReference type="PROSITE" id="PS50850"/>
    </source>
</evidence>
<keyword evidence="10" id="KW-1185">Reference proteome</keyword>
<protein>
    <recommendedName>
        <fullName evidence="8">Major facilitator superfamily (MFS) profile domain-containing protein</fullName>
    </recommendedName>
</protein>
<feature type="compositionally biased region" description="Polar residues" evidence="6">
    <location>
        <begin position="48"/>
        <end position="62"/>
    </location>
</feature>
<evidence type="ECO:0000256" key="4">
    <source>
        <dbReference type="ARBA" id="ARBA00022989"/>
    </source>
</evidence>
<feature type="transmembrane region" description="Helical" evidence="7">
    <location>
        <begin position="283"/>
        <end position="305"/>
    </location>
</feature>
<comment type="caution">
    <text evidence="9">The sequence shown here is derived from an EMBL/GenBank/DDBJ whole genome shotgun (WGS) entry which is preliminary data.</text>
</comment>
<dbReference type="InterPro" id="IPR020846">
    <property type="entry name" value="MFS_dom"/>
</dbReference>
<feature type="transmembrane region" description="Helical" evidence="7">
    <location>
        <begin position="429"/>
        <end position="447"/>
    </location>
</feature>
<evidence type="ECO:0000256" key="5">
    <source>
        <dbReference type="ARBA" id="ARBA00023136"/>
    </source>
</evidence>
<dbReference type="PANTHER" id="PTHR43791:SF65">
    <property type="entry name" value="MAJOR FACILITATOR SUPERFAMILY (MFS) PROFILE DOMAIN-CONTAINING PROTEIN-RELATED"/>
    <property type="match status" value="1"/>
</dbReference>
<dbReference type="PROSITE" id="PS50850">
    <property type="entry name" value="MFS"/>
    <property type="match status" value="1"/>
</dbReference>
<dbReference type="KEGG" id="sgra:EX895_004331"/>
<dbReference type="GO" id="GO:0022857">
    <property type="term" value="F:transmembrane transporter activity"/>
    <property type="evidence" value="ECO:0007669"/>
    <property type="project" value="InterPro"/>
</dbReference>
<feature type="transmembrane region" description="Helical" evidence="7">
    <location>
        <begin position="526"/>
        <end position="546"/>
    </location>
</feature>
<evidence type="ECO:0000313" key="9">
    <source>
        <dbReference type="EMBL" id="TKY86691.1"/>
    </source>
</evidence>
<keyword evidence="4 7" id="KW-1133">Transmembrane helix</keyword>
<dbReference type="OrthoDB" id="1935484at2759"/>
<feature type="domain" description="Major facilitator superfamily (MFS) profile" evidence="8">
    <location>
        <begin position="119"/>
        <end position="551"/>
    </location>
</feature>
<dbReference type="InterPro" id="IPR011701">
    <property type="entry name" value="MFS"/>
</dbReference>
<keyword evidence="2" id="KW-0813">Transport</keyword>
<keyword evidence="3 7" id="KW-0812">Transmembrane</keyword>
<dbReference type="PANTHER" id="PTHR43791">
    <property type="entry name" value="PERMEASE-RELATED"/>
    <property type="match status" value="1"/>
</dbReference>
<organism evidence="9 10">
    <name type="scientific">Sporisorium graminicola</name>
    <dbReference type="NCBI Taxonomy" id="280036"/>
    <lineage>
        <taxon>Eukaryota</taxon>
        <taxon>Fungi</taxon>
        <taxon>Dikarya</taxon>
        <taxon>Basidiomycota</taxon>
        <taxon>Ustilaginomycotina</taxon>
        <taxon>Ustilaginomycetes</taxon>
        <taxon>Ustilaginales</taxon>
        <taxon>Ustilaginaceae</taxon>
        <taxon>Sporisorium</taxon>
    </lineage>
</organism>
<evidence type="ECO:0000256" key="6">
    <source>
        <dbReference type="SAM" id="MobiDB-lite"/>
    </source>
</evidence>
<dbReference type="RefSeq" id="XP_029738676.1">
    <property type="nucleotide sequence ID" value="XM_029884926.1"/>
</dbReference>
<feature type="region of interest" description="Disordered" evidence="6">
    <location>
        <begin position="31"/>
        <end position="64"/>
    </location>
</feature>
<feature type="transmembrane region" description="Helical" evidence="7">
    <location>
        <begin position="459"/>
        <end position="480"/>
    </location>
</feature>
<evidence type="ECO:0000313" key="10">
    <source>
        <dbReference type="Proteomes" id="UP000306050"/>
    </source>
</evidence>
<dbReference type="SUPFAM" id="SSF103473">
    <property type="entry name" value="MFS general substrate transporter"/>
    <property type="match status" value="1"/>
</dbReference>
<dbReference type="AlphaFoldDB" id="A0A4U7KQK6"/>
<proteinExistence type="predicted"/>
<name>A0A4U7KQK6_9BASI</name>
<reference evidence="9 10" key="1">
    <citation type="submission" date="2019-05" db="EMBL/GenBank/DDBJ databases">
        <title>Sporisorium graminicola CBS 10092 draft sequencing and annotation.</title>
        <authorList>
            <person name="Solano-Gonzalez S."/>
            <person name="Caddick M.X."/>
            <person name="Darby A."/>
        </authorList>
    </citation>
    <scope>NUCLEOTIDE SEQUENCE [LARGE SCALE GENOMIC DNA]</scope>
    <source>
        <strain evidence="9 10">CBS 10092</strain>
    </source>
</reference>
<gene>
    <name evidence="9" type="ORF">EX895_004331</name>
</gene>